<dbReference type="Gene3D" id="1.10.10.10">
    <property type="entry name" value="Winged helix-like DNA-binding domain superfamily/Winged helix DNA-binding domain"/>
    <property type="match status" value="1"/>
</dbReference>
<dbReference type="GO" id="GO:0000976">
    <property type="term" value="F:transcription cis-regulatory region binding"/>
    <property type="evidence" value="ECO:0007669"/>
    <property type="project" value="TreeGrafter"/>
</dbReference>
<sequence>MAKATLEQWRMFKAVVEYGGFAGASAAVHKSQSTVHHAVQKLEAALQIKLLEVRGRKAFLTDSGKLILRRAEFLIQEASNIESVATSLSKGIENTLKIAVDEALPQAVLYQALVKTSELYPLLKIDLIENVPTSTNELLNNAVVDLAISSIPTFGISCDKLCDIEFIAVAHKEHVLHQHPEQLSFHDLKSHRQIIVRDLITHTRYNEDCSGTERLGLDMYWTVSHLRDAIDMVSQNLGFAWLPITHISYLIDNKTLKTLNLAQGATRALRLYLTCDDTDRLGPAAQEFKDQLKLIINKT</sequence>
<dbReference type="InterPro" id="IPR000847">
    <property type="entry name" value="LysR_HTH_N"/>
</dbReference>
<proteinExistence type="inferred from homology"/>
<keyword evidence="4" id="KW-0804">Transcription</keyword>
<dbReference type="KEGG" id="paln:B0W48_05440"/>
<dbReference type="PROSITE" id="PS50931">
    <property type="entry name" value="HTH_LYSR"/>
    <property type="match status" value="1"/>
</dbReference>
<evidence type="ECO:0000256" key="3">
    <source>
        <dbReference type="ARBA" id="ARBA00023125"/>
    </source>
</evidence>
<dbReference type="Proteomes" id="UP000188243">
    <property type="component" value="Chromosome"/>
</dbReference>
<evidence type="ECO:0000313" key="6">
    <source>
        <dbReference type="EMBL" id="AQP99297.1"/>
    </source>
</evidence>
<dbReference type="InterPro" id="IPR036388">
    <property type="entry name" value="WH-like_DNA-bd_sf"/>
</dbReference>
<dbReference type="PANTHER" id="PTHR30126:SF88">
    <property type="entry name" value="TRANSCRIPTIONAL REGULATOR-RELATED"/>
    <property type="match status" value="1"/>
</dbReference>
<name>A0A1Q2GW44_9GAMM</name>
<dbReference type="InterPro" id="IPR036390">
    <property type="entry name" value="WH_DNA-bd_sf"/>
</dbReference>
<dbReference type="RefSeq" id="WP_077535986.1">
    <property type="nucleotide sequence ID" value="NZ_CP019628.1"/>
</dbReference>
<dbReference type="Pfam" id="PF00126">
    <property type="entry name" value="HTH_1"/>
    <property type="match status" value="1"/>
</dbReference>
<dbReference type="InterPro" id="IPR005119">
    <property type="entry name" value="LysR_subst-bd"/>
</dbReference>
<protein>
    <submittedName>
        <fullName evidence="6">LysR family transcriptional regulator</fullName>
    </submittedName>
</protein>
<accession>A0A1Q2GW44</accession>
<dbReference type="Gene3D" id="3.40.190.290">
    <property type="match status" value="1"/>
</dbReference>
<dbReference type="SUPFAM" id="SSF53850">
    <property type="entry name" value="Periplasmic binding protein-like II"/>
    <property type="match status" value="1"/>
</dbReference>
<dbReference type="EMBL" id="CP019628">
    <property type="protein sequence ID" value="AQP99297.1"/>
    <property type="molecule type" value="Genomic_DNA"/>
</dbReference>
<dbReference type="AlphaFoldDB" id="A0A1Q2GW44"/>
<feature type="domain" description="HTH lysR-type" evidence="5">
    <location>
        <begin position="1"/>
        <end position="61"/>
    </location>
</feature>
<keyword evidence="2" id="KW-0805">Transcription regulation</keyword>
<comment type="similarity">
    <text evidence="1">Belongs to the LysR transcriptional regulatory family.</text>
</comment>
<dbReference type="STRING" id="247523.B0W48_05440"/>
<organism evidence="6 7">
    <name type="scientific">Pseudoalteromonas aliena</name>
    <dbReference type="NCBI Taxonomy" id="247523"/>
    <lineage>
        <taxon>Bacteria</taxon>
        <taxon>Pseudomonadati</taxon>
        <taxon>Pseudomonadota</taxon>
        <taxon>Gammaproteobacteria</taxon>
        <taxon>Alteromonadales</taxon>
        <taxon>Pseudoalteromonadaceae</taxon>
        <taxon>Pseudoalteromonas</taxon>
    </lineage>
</organism>
<evidence type="ECO:0000313" key="7">
    <source>
        <dbReference type="Proteomes" id="UP000188243"/>
    </source>
</evidence>
<evidence type="ECO:0000256" key="1">
    <source>
        <dbReference type="ARBA" id="ARBA00009437"/>
    </source>
</evidence>
<dbReference type="PANTHER" id="PTHR30126">
    <property type="entry name" value="HTH-TYPE TRANSCRIPTIONAL REGULATOR"/>
    <property type="match status" value="1"/>
</dbReference>
<evidence type="ECO:0000256" key="2">
    <source>
        <dbReference type="ARBA" id="ARBA00023015"/>
    </source>
</evidence>
<evidence type="ECO:0000259" key="5">
    <source>
        <dbReference type="PROSITE" id="PS50931"/>
    </source>
</evidence>
<evidence type="ECO:0000256" key="4">
    <source>
        <dbReference type="ARBA" id="ARBA00023163"/>
    </source>
</evidence>
<dbReference type="GO" id="GO:0003700">
    <property type="term" value="F:DNA-binding transcription factor activity"/>
    <property type="evidence" value="ECO:0007669"/>
    <property type="project" value="InterPro"/>
</dbReference>
<keyword evidence="3" id="KW-0238">DNA-binding</keyword>
<gene>
    <name evidence="6" type="ORF">B0W48_05440</name>
</gene>
<dbReference type="Pfam" id="PF03466">
    <property type="entry name" value="LysR_substrate"/>
    <property type="match status" value="1"/>
</dbReference>
<reference evidence="6 7" key="1">
    <citation type="submission" date="2017-02" db="EMBL/GenBank/DDBJ databases">
        <title>Complete genome sequence of the cold-active Pseudoalteromonas aliena strain EH1 isolated from Arctic seawater.</title>
        <authorList>
            <person name="Kim E."/>
            <person name="Heo E."/>
            <person name="Kim H."/>
            <person name="Kim D."/>
        </authorList>
    </citation>
    <scope>NUCLEOTIDE SEQUENCE [LARGE SCALE GENOMIC DNA]</scope>
    <source>
        <strain evidence="6 7">EH1</strain>
    </source>
</reference>
<dbReference type="SUPFAM" id="SSF46785">
    <property type="entry name" value="Winged helix' DNA-binding domain"/>
    <property type="match status" value="1"/>
</dbReference>